<dbReference type="Proteomes" id="UP000482295">
    <property type="component" value="Unassembled WGS sequence"/>
</dbReference>
<protein>
    <submittedName>
        <fullName evidence="3">Cell division protein FtsQ</fullName>
    </submittedName>
</protein>
<reference evidence="3 4" key="1">
    <citation type="submission" date="2019-09" db="EMBL/GenBank/DDBJ databases">
        <title>Prevotella A2879 sp. nov., isolated from an abscess of a patient.</title>
        <authorList>
            <person name="Buhl M."/>
            <person name="Oberhettinger P."/>
        </authorList>
    </citation>
    <scope>NUCLEOTIDE SEQUENCE [LARGE SCALE GENOMIC DNA]</scope>
    <source>
        <strain evidence="3 4">A2879</strain>
    </source>
</reference>
<feature type="compositionally biased region" description="Basic and acidic residues" evidence="1">
    <location>
        <begin position="267"/>
        <end position="305"/>
    </location>
</feature>
<keyword evidence="2" id="KW-0472">Membrane</keyword>
<dbReference type="GO" id="GO:0051301">
    <property type="term" value="P:cell division"/>
    <property type="evidence" value="ECO:0007669"/>
    <property type="project" value="UniProtKB-KW"/>
</dbReference>
<keyword evidence="3" id="KW-0132">Cell division</keyword>
<dbReference type="EMBL" id="VVIQ01000001">
    <property type="protein sequence ID" value="MUL26784.1"/>
    <property type="molecule type" value="Genomic_DNA"/>
</dbReference>
<feature type="region of interest" description="Disordered" evidence="1">
    <location>
        <begin position="267"/>
        <end position="312"/>
    </location>
</feature>
<gene>
    <name evidence="3" type="ORF">F0475_00260</name>
</gene>
<feature type="transmembrane region" description="Helical" evidence="2">
    <location>
        <begin position="7"/>
        <end position="28"/>
    </location>
</feature>
<proteinExistence type="predicted"/>
<name>A0A7C9HDI5_9BACT</name>
<dbReference type="AlphaFoldDB" id="A0A7C9HDI5"/>
<keyword evidence="4" id="KW-1185">Reference proteome</keyword>
<keyword evidence="2" id="KW-0812">Transmembrane</keyword>
<keyword evidence="2" id="KW-1133">Transmembrane helix</keyword>
<sequence>MYIQWKKIIITALDIILAFYLIMAVTAWNNPDEQGKVCTKVNIEISDSKNAGFLTAEEIKHILQKNNLYPLNKKMENINPRDIEETLKDGPFVKTAQCYKTENGHINIQITQRMPIIRIKSQHGGDYYLDDNGGILPNSKYTSDLIIATGNINNIFAKLYIAPLAKAISASPFWINQIEQINVLPDYGIELVPRVGDHIIFMGYLPLNRNRWTRNREINSFVNNKLSRLEKFYRYGLSQVGWNKYSYIDIEFDNQIVCKRRDAEAERKEAEAITKEAKEEKKKDRQRTEEEEREKARKEVDRQEQVADGPTE</sequence>
<evidence type="ECO:0000256" key="1">
    <source>
        <dbReference type="SAM" id="MobiDB-lite"/>
    </source>
</evidence>
<evidence type="ECO:0000313" key="3">
    <source>
        <dbReference type="EMBL" id="MUL26784.1"/>
    </source>
</evidence>
<evidence type="ECO:0000256" key="2">
    <source>
        <dbReference type="SAM" id="Phobius"/>
    </source>
</evidence>
<comment type="caution">
    <text evidence="3">The sequence shown here is derived from an EMBL/GenBank/DDBJ whole genome shotgun (WGS) entry which is preliminary data.</text>
</comment>
<accession>A0A7C9HDI5</accession>
<keyword evidence="3" id="KW-0131">Cell cycle</keyword>
<evidence type="ECO:0000313" key="4">
    <source>
        <dbReference type="Proteomes" id="UP000482295"/>
    </source>
</evidence>
<dbReference type="RefSeq" id="WP_155714888.1">
    <property type="nucleotide sequence ID" value="NZ_VVIQ01000001.1"/>
</dbReference>
<organism evidence="3 4">
    <name type="scientific">Prevotella vespertina</name>
    <dbReference type="NCBI Taxonomy" id="2608404"/>
    <lineage>
        <taxon>Bacteria</taxon>
        <taxon>Pseudomonadati</taxon>
        <taxon>Bacteroidota</taxon>
        <taxon>Bacteroidia</taxon>
        <taxon>Bacteroidales</taxon>
        <taxon>Prevotellaceae</taxon>
        <taxon>Prevotella</taxon>
    </lineage>
</organism>